<gene>
    <name evidence="2" type="ORF">AB0759_02010</name>
</gene>
<name>A0ABW8WEK2_9CYAN</name>
<evidence type="ECO:0000313" key="2">
    <source>
        <dbReference type="EMBL" id="MFL9459417.1"/>
    </source>
</evidence>
<accession>A0ABW8WEK2</accession>
<protein>
    <submittedName>
        <fullName evidence="2">Transposase</fullName>
    </submittedName>
</protein>
<dbReference type="PANTHER" id="PTHR33498:SF1">
    <property type="entry name" value="TRANSPOSASE FOR INSERTION SEQUENCE ELEMENT IS1557"/>
    <property type="match status" value="1"/>
</dbReference>
<comment type="caution">
    <text evidence="2">The sequence shown here is derived from an EMBL/GenBank/DDBJ whole genome shotgun (WGS) entry which is preliminary data.</text>
</comment>
<feature type="domain" description="Transposase IS204/IS1001/IS1096/IS1165 DDE" evidence="1">
    <location>
        <begin position="1"/>
        <end position="89"/>
    </location>
</feature>
<dbReference type="Proteomes" id="UP001628874">
    <property type="component" value="Unassembled WGS sequence"/>
</dbReference>
<evidence type="ECO:0000313" key="3">
    <source>
        <dbReference type="Proteomes" id="UP001628874"/>
    </source>
</evidence>
<organism evidence="2 3">
    <name type="scientific">Scytonema tolypothrichoides VB-61278_2</name>
    <dbReference type="NCBI Taxonomy" id="3232314"/>
    <lineage>
        <taxon>Bacteria</taxon>
        <taxon>Bacillati</taxon>
        <taxon>Cyanobacteriota</taxon>
        <taxon>Cyanophyceae</taxon>
        <taxon>Nostocales</taxon>
        <taxon>Scytonemataceae</taxon>
        <taxon>Scytonema</taxon>
    </lineage>
</organism>
<dbReference type="EMBL" id="JBFQGM010000001">
    <property type="protein sequence ID" value="MFL9459417.1"/>
    <property type="molecule type" value="Genomic_DNA"/>
</dbReference>
<sequence length="102" mass="12079">MHSLKEEFHALFEKSKDWAKGTLKLIDLLKKAEPYYQKSVTTIKRWFGEVVGYFEKRTTNGVVEGINNKLKLLKRCGFGFRNFNNFEIRALLFWHFPNILGH</sequence>
<keyword evidence="3" id="KW-1185">Reference proteome</keyword>
<dbReference type="PANTHER" id="PTHR33498">
    <property type="entry name" value="TRANSPOSASE FOR INSERTION SEQUENCE ELEMENT IS1557"/>
    <property type="match status" value="1"/>
</dbReference>
<evidence type="ECO:0000259" key="1">
    <source>
        <dbReference type="Pfam" id="PF01610"/>
    </source>
</evidence>
<dbReference type="Pfam" id="PF01610">
    <property type="entry name" value="DDE_Tnp_ISL3"/>
    <property type="match status" value="1"/>
</dbReference>
<dbReference type="InterPro" id="IPR002560">
    <property type="entry name" value="Transposase_DDE"/>
</dbReference>
<dbReference type="RefSeq" id="WP_237266002.1">
    <property type="nucleotide sequence ID" value="NZ_JBFQGM010000001.1"/>
</dbReference>
<dbReference type="InterPro" id="IPR047951">
    <property type="entry name" value="Transpos_ISL3"/>
</dbReference>
<reference evidence="2 3" key="1">
    <citation type="submission" date="2024-07" db="EMBL/GenBank/DDBJ databases">
        <authorList>
            <person name="Tripathy S."/>
        </authorList>
    </citation>
    <scope>NUCLEOTIDE SEQUENCE [LARGE SCALE GENOMIC DNA]</scope>
    <source>
        <strain evidence="2 3">VB-61278_2</strain>
    </source>
</reference>
<proteinExistence type="predicted"/>